<evidence type="ECO:0000313" key="2">
    <source>
        <dbReference type="Proteomes" id="UP000636479"/>
    </source>
</evidence>
<proteinExistence type="predicted"/>
<accession>A0A8H6VVF7</accession>
<comment type="caution">
    <text evidence="1">The sequence shown here is derived from an EMBL/GenBank/DDBJ whole genome shotgun (WGS) entry which is preliminary data.</text>
</comment>
<protein>
    <submittedName>
        <fullName evidence="1">Uncharacterized protein</fullName>
    </submittedName>
</protein>
<evidence type="ECO:0000313" key="1">
    <source>
        <dbReference type="EMBL" id="KAF7295424.1"/>
    </source>
</evidence>
<dbReference type="Proteomes" id="UP000636479">
    <property type="component" value="Unassembled WGS sequence"/>
</dbReference>
<dbReference type="EMBL" id="JACAZF010000009">
    <property type="protein sequence ID" value="KAF7295424.1"/>
    <property type="molecule type" value="Genomic_DNA"/>
</dbReference>
<dbReference type="OrthoDB" id="2989856at2759"/>
<dbReference type="AlphaFoldDB" id="A0A8H6VVF7"/>
<name>A0A8H6VVF7_9AGAR</name>
<reference evidence="1" key="1">
    <citation type="submission" date="2020-05" db="EMBL/GenBank/DDBJ databases">
        <title>Mycena genomes resolve the evolution of fungal bioluminescence.</title>
        <authorList>
            <person name="Tsai I.J."/>
        </authorList>
    </citation>
    <scope>NUCLEOTIDE SEQUENCE</scope>
    <source>
        <strain evidence="1">171206Taipei</strain>
    </source>
</reference>
<gene>
    <name evidence="1" type="ORF">MIND_01082000</name>
</gene>
<dbReference type="RefSeq" id="XP_037216787.1">
    <property type="nucleotide sequence ID" value="XM_037367393.1"/>
</dbReference>
<sequence>MRRTLFPATLPFDRPPARLDQLEARGRTPFYVLAWRIPFMDLALFPREYRGIGEWYNNEWYATKQKHGIKQQLREPYVQDRVRPGDKDDDVIYFIIATNRRKSDLTPDSLDIHVAKEPLLDVYEPMDNPDVQLGDPIWYRVGSFEDQVLSTTA</sequence>
<keyword evidence="2" id="KW-1185">Reference proteome</keyword>
<dbReference type="GeneID" id="59349909"/>
<organism evidence="1 2">
    <name type="scientific">Mycena indigotica</name>
    <dbReference type="NCBI Taxonomy" id="2126181"/>
    <lineage>
        <taxon>Eukaryota</taxon>
        <taxon>Fungi</taxon>
        <taxon>Dikarya</taxon>
        <taxon>Basidiomycota</taxon>
        <taxon>Agaricomycotina</taxon>
        <taxon>Agaricomycetes</taxon>
        <taxon>Agaricomycetidae</taxon>
        <taxon>Agaricales</taxon>
        <taxon>Marasmiineae</taxon>
        <taxon>Mycenaceae</taxon>
        <taxon>Mycena</taxon>
    </lineage>
</organism>